<feature type="domain" description="NfeD integral membrane" evidence="8">
    <location>
        <begin position="226"/>
        <end position="340"/>
    </location>
</feature>
<dbReference type="GO" id="GO:0004252">
    <property type="term" value="F:serine-type endopeptidase activity"/>
    <property type="evidence" value="ECO:0007669"/>
    <property type="project" value="InterPro"/>
</dbReference>
<evidence type="ECO:0000313" key="11">
    <source>
        <dbReference type="Proteomes" id="UP000199006"/>
    </source>
</evidence>
<keyword evidence="6" id="KW-0732">Signal</keyword>
<feature type="domain" description="NfeD1b N-terminal" evidence="9">
    <location>
        <begin position="28"/>
        <end position="206"/>
    </location>
</feature>
<accession>A0A1I4G992</accession>
<dbReference type="Gene3D" id="2.40.50.140">
    <property type="entry name" value="Nucleic acid-binding proteins"/>
    <property type="match status" value="1"/>
</dbReference>
<keyword evidence="10" id="KW-0645">Protease</keyword>
<dbReference type="Pfam" id="PF24961">
    <property type="entry name" value="NfeD_membrane"/>
    <property type="match status" value="1"/>
</dbReference>
<keyword evidence="4 5" id="KW-0472">Membrane</keyword>
<evidence type="ECO:0000259" key="9">
    <source>
        <dbReference type="Pfam" id="PF25145"/>
    </source>
</evidence>
<dbReference type="InterPro" id="IPR052165">
    <property type="entry name" value="Membrane_assoc_protease"/>
</dbReference>
<dbReference type="EMBL" id="FOTI01000005">
    <property type="protein sequence ID" value="SFL25877.1"/>
    <property type="molecule type" value="Genomic_DNA"/>
</dbReference>
<feature type="chain" id="PRO_5011453330" evidence="6">
    <location>
        <begin position="26"/>
        <end position="428"/>
    </location>
</feature>
<name>A0A1I4G992_9FIRM</name>
<keyword evidence="2 5" id="KW-0812">Transmembrane</keyword>
<feature type="transmembrane region" description="Helical" evidence="5">
    <location>
        <begin position="320"/>
        <end position="340"/>
    </location>
</feature>
<keyword evidence="3 5" id="KW-1133">Transmembrane helix</keyword>
<evidence type="ECO:0000259" key="7">
    <source>
        <dbReference type="Pfam" id="PF01957"/>
    </source>
</evidence>
<comment type="subcellular location">
    <subcellularLocation>
        <location evidence="1">Membrane</location>
        <topology evidence="1">Multi-pass membrane protein</topology>
    </subcellularLocation>
</comment>
<dbReference type="InterPro" id="IPR056738">
    <property type="entry name" value="NfeD1b_N"/>
</dbReference>
<dbReference type="InterPro" id="IPR012340">
    <property type="entry name" value="NA-bd_OB-fold"/>
</dbReference>
<keyword evidence="11" id="KW-1185">Reference proteome</keyword>
<dbReference type="InterPro" id="IPR001907">
    <property type="entry name" value="ClpP"/>
</dbReference>
<feature type="transmembrane region" description="Helical" evidence="5">
    <location>
        <begin position="295"/>
        <end position="314"/>
    </location>
</feature>
<evidence type="ECO:0000259" key="8">
    <source>
        <dbReference type="Pfam" id="PF24961"/>
    </source>
</evidence>
<reference evidence="10 11" key="1">
    <citation type="submission" date="2016-10" db="EMBL/GenBank/DDBJ databases">
        <authorList>
            <person name="de Groot N.N."/>
        </authorList>
    </citation>
    <scope>NUCLEOTIDE SEQUENCE [LARGE SCALE GENOMIC DNA]</scope>
    <source>
        <strain evidence="10 11">ATCC 51327</strain>
    </source>
</reference>
<dbReference type="GO" id="GO:0006508">
    <property type="term" value="P:proteolysis"/>
    <property type="evidence" value="ECO:0007669"/>
    <property type="project" value="UniProtKB-KW"/>
</dbReference>
<dbReference type="GO" id="GO:0005886">
    <property type="term" value="C:plasma membrane"/>
    <property type="evidence" value="ECO:0007669"/>
    <property type="project" value="TreeGrafter"/>
</dbReference>
<dbReference type="PRINTS" id="PR00127">
    <property type="entry name" value="CLPPROTEASEP"/>
</dbReference>
<gene>
    <name evidence="10" type="ORF">SAMN02983006_00638</name>
</gene>
<dbReference type="PANTHER" id="PTHR33507:SF3">
    <property type="entry name" value="INNER MEMBRANE PROTEIN YBBJ"/>
    <property type="match status" value="1"/>
</dbReference>
<dbReference type="InterPro" id="IPR056739">
    <property type="entry name" value="NfeD_membrane"/>
</dbReference>
<feature type="domain" description="NfeD-like C-terminal" evidence="7">
    <location>
        <begin position="368"/>
        <end position="423"/>
    </location>
</feature>
<protein>
    <submittedName>
        <fullName evidence="10">Membrane-bound serine protease (ClpP class)</fullName>
    </submittedName>
</protein>
<dbReference type="RefSeq" id="WP_089859572.1">
    <property type="nucleotide sequence ID" value="NZ_FOTI01000005.1"/>
</dbReference>
<evidence type="ECO:0000256" key="1">
    <source>
        <dbReference type="ARBA" id="ARBA00004141"/>
    </source>
</evidence>
<dbReference type="CDD" id="cd07021">
    <property type="entry name" value="Clp_protease_NfeD_like"/>
    <property type="match status" value="1"/>
</dbReference>
<evidence type="ECO:0000256" key="2">
    <source>
        <dbReference type="ARBA" id="ARBA00022692"/>
    </source>
</evidence>
<dbReference type="InterPro" id="IPR002810">
    <property type="entry name" value="NfeD-like_C"/>
</dbReference>
<dbReference type="STRING" id="29563.SAMN02983006_00638"/>
<dbReference type="SUPFAM" id="SSF52096">
    <property type="entry name" value="ClpP/crotonase"/>
    <property type="match status" value="1"/>
</dbReference>
<keyword evidence="10" id="KW-0378">Hydrolase</keyword>
<dbReference type="AlphaFoldDB" id="A0A1I4G992"/>
<dbReference type="PANTHER" id="PTHR33507">
    <property type="entry name" value="INNER MEMBRANE PROTEIN YBBJ"/>
    <property type="match status" value="1"/>
</dbReference>
<feature type="transmembrane region" description="Helical" evidence="5">
    <location>
        <begin position="270"/>
        <end position="288"/>
    </location>
</feature>
<evidence type="ECO:0000256" key="5">
    <source>
        <dbReference type="SAM" id="Phobius"/>
    </source>
</evidence>
<evidence type="ECO:0000256" key="4">
    <source>
        <dbReference type="ARBA" id="ARBA00023136"/>
    </source>
</evidence>
<organism evidence="10 11">
    <name type="scientific">Halanaerobium salsuginis</name>
    <dbReference type="NCBI Taxonomy" id="29563"/>
    <lineage>
        <taxon>Bacteria</taxon>
        <taxon>Bacillati</taxon>
        <taxon>Bacillota</taxon>
        <taxon>Clostridia</taxon>
        <taxon>Halanaerobiales</taxon>
        <taxon>Halanaerobiaceae</taxon>
        <taxon>Halanaerobium</taxon>
    </lineage>
</organism>
<proteinExistence type="predicted"/>
<dbReference type="OrthoDB" id="9806253at2"/>
<dbReference type="Gene3D" id="3.90.226.10">
    <property type="entry name" value="2-enoyl-CoA Hydratase, Chain A, domain 1"/>
    <property type="match status" value="1"/>
</dbReference>
<feature type="signal peptide" evidence="6">
    <location>
        <begin position="1"/>
        <end position="25"/>
    </location>
</feature>
<evidence type="ECO:0000313" key="10">
    <source>
        <dbReference type="EMBL" id="SFL25877.1"/>
    </source>
</evidence>
<dbReference type="Pfam" id="PF01957">
    <property type="entry name" value="NfeD"/>
    <property type="match status" value="1"/>
</dbReference>
<dbReference type="Pfam" id="PF25145">
    <property type="entry name" value="NfeD1b_N"/>
    <property type="match status" value="1"/>
</dbReference>
<evidence type="ECO:0000256" key="6">
    <source>
        <dbReference type="SAM" id="SignalP"/>
    </source>
</evidence>
<dbReference type="GO" id="GO:0004176">
    <property type="term" value="F:ATP-dependent peptidase activity"/>
    <property type="evidence" value="ECO:0007669"/>
    <property type="project" value="InterPro"/>
</dbReference>
<sequence length="428" mass="45764">MIKKVLFFCLLILVFIAFLPAGSKAASVYQVDLAGTINNAEFAFLDSALTEAEAAGAELIILKINSLGGYVDPALKIRDRIFKLDVPIVTFVSGRAWSAAALIALAGERMYVAPGSSIGAAETRPQEEKYISALRKEFSATAEKRGKNKMIAEAMVDADLSIPDLIAADKLLTLTAAEALRTGIADAEAVDLQNVINQESLAEMELITIKKSNWEKIIAILSTPYLSGLILIIAFSALIFEVLTPGFAVGGTIGSLALLLFFAIHIATGSISVGIIALFVLGILLIMAEVFIIPGFGVAGISGIVAIALSLFYIFPNPTIALNVMAVVAVFTIVFAVVIFKKFGSSRLWGNIALQTDSSSYFSSSNKKELLHRKGHAITDLRPAGIIEVDQEKVDVISEGGFIEKGQLVKIIAVNGSKIKVRKIEEEE</sequence>
<dbReference type="Proteomes" id="UP000199006">
    <property type="component" value="Unassembled WGS sequence"/>
</dbReference>
<dbReference type="InterPro" id="IPR029045">
    <property type="entry name" value="ClpP/crotonase-like_dom_sf"/>
</dbReference>
<evidence type="ECO:0000256" key="3">
    <source>
        <dbReference type="ARBA" id="ARBA00022989"/>
    </source>
</evidence>
<feature type="transmembrane region" description="Helical" evidence="5">
    <location>
        <begin position="217"/>
        <end position="240"/>
    </location>
</feature>
<feature type="transmembrane region" description="Helical" evidence="5">
    <location>
        <begin position="247"/>
        <end position="264"/>
    </location>
</feature>